<dbReference type="Proteomes" id="UP000823964">
    <property type="component" value="Unassembled WGS sequence"/>
</dbReference>
<keyword evidence="1" id="KW-0812">Transmembrane</keyword>
<organism evidence="2 3">
    <name type="scientific">Candidatus Akkermansia intestinigallinarum</name>
    <dbReference type="NCBI Taxonomy" id="2838431"/>
    <lineage>
        <taxon>Bacteria</taxon>
        <taxon>Pseudomonadati</taxon>
        <taxon>Verrucomicrobiota</taxon>
        <taxon>Verrucomicrobiia</taxon>
        <taxon>Verrucomicrobiales</taxon>
        <taxon>Akkermansiaceae</taxon>
        <taxon>Akkermansia</taxon>
    </lineage>
</organism>
<feature type="transmembrane region" description="Helical" evidence="1">
    <location>
        <begin position="39"/>
        <end position="58"/>
    </location>
</feature>
<evidence type="ECO:0000313" key="2">
    <source>
        <dbReference type="EMBL" id="HIX19378.1"/>
    </source>
</evidence>
<protein>
    <submittedName>
        <fullName evidence="2">Uncharacterized protein</fullName>
    </submittedName>
</protein>
<evidence type="ECO:0000313" key="3">
    <source>
        <dbReference type="Proteomes" id="UP000823964"/>
    </source>
</evidence>
<dbReference type="AlphaFoldDB" id="A0A9D1VA85"/>
<evidence type="ECO:0000256" key="1">
    <source>
        <dbReference type="SAM" id="Phobius"/>
    </source>
</evidence>
<keyword evidence="1" id="KW-0472">Membrane</keyword>
<proteinExistence type="predicted"/>
<reference evidence="2" key="1">
    <citation type="journal article" date="2021" name="PeerJ">
        <title>Extensive microbial diversity within the chicken gut microbiome revealed by metagenomics and culture.</title>
        <authorList>
            <person name="Gilroy R."/>
            <person name="Ravi A."/>
            <person name="Getino M."/>
            <person name="Pursley I."/>
            <person name="Horton D.L."/>
            <person name="Alikhan N.F."/>
            <person name="Baker D."/>
            <person name="Gharbi K."/>
            <person name="Hall N."/>
            <person name="Watson M."/>
            <person name="Adriaenssens E.M."/>
            <person name="Foster-Nyarko E."/>
            <person name="Jarju S."/>
            <person name="Secka A."/>
            <person name="Antonio M."/>
            <person name="Oren A."/>
            <person name="Chaudhuri R.R."/>
            <person name="La Ragione R."/>
            <person name="Hildebrand F."/>
            <person name="Pallen M.J."/>
        </authorList>
    </citation>
    <scope>NUCLEOTIDE SEQUENCE</scope>
    <source>
        <strain evidence="2">14975</strain>
    </source>
</reference>
<accession>A0A9D1VA85</accession>
<comment type="caution">
    <text evidence="2">The sequence shown here is derived from an EMBL/GenBank/DDBJ whole genome shotgun (WGS) entry which is preliminary data.</text>
</comment>
<sequence>MKARTHLVLDTVLVLCLIAMNAAPGVVDALRSLPDQLSFGIYLALLIASDFFWIKTLFSIRKIRSHRIFCILVFAFLTVINFICTMELVMGAIGKIFRLS</sequence>
<keyword evidence="1" id="KW-1133">Transmembrane helix</keyword>
<gene>
    <name evidence="2" type="ORF">H9862_02095</name>
</gene>
<dbReference type="EMBL" id="DXFQ01000034">
    <property type="protein sequence ID" value="HIX19378.1"/>
    <property type="molecule type" value="Genomic_DNA"/>
</dbReference>
<name>A0A9D1VA85_9BACT</name>
<feature type="transmembrane region" description="Helical" evidence="1">
    <location>
        <begin position="70"/>
        <end position="93"/>
    </location>
</feature>
<reference evidence="2" key="2">
    <citation type="submission" date="2021-04" db="EMBL/GenBank/DDBJ databases">
        <authorList>
            <person name="Gilroy R."/>
        </authorList>
    </citation>
    <scope>NUCLEOTIDE SEQUENCE</scope>
    <source>
        <strain evidence="2">14975</strain>
    </source>
</reference>